<keyword evidence="2" id="KW-0444">Lipid biosynthesis</keyword>
<keyword evidence="4" id="KW-0443">Lipid metabolism</keyword>
<dbReference type="EMBL" id="PQNY01000001">
    <property type="protein sequence ID" value="POS03092.1"/>
    <property type="molecule type" value="Genomic_DNA"/>
</dbReference>
<keyword evidence="6" id="KW-0472">Membrane</keyword>
<protein>
    <submittedName>
        <fullName evidence="8">1-acyl-sn-glycerol-3-phosphate acyltransferase</fullName>
    </submittedName>
</protein>
<dbReference type="PANTHER" id="PTHR10434:SF64">
    <property type="entry name" value="1-ACYL-SN-GLYCEROL-3-PHOSPHATE ACYLTRANSFERASE-RELATED"/>
    <property type="match status" value="1"/>
</dbReference>
<dbReference type="Pfam" id="PF01553">
    <property type="entry name" value="Acyltransferase"/>
    <property type="match status" value="1"/>
</dbReference>
<dbReference type="InterPro" id="IPR002123">
    <property type="entry name" value="Plipid/glycerol_acylTrfase"/>
</dbReference>
<evidence type="ECO:0000256" key="6">
    <source>
        <dbReference type="SAM" id="Phobius"/>
    </source>
</evidence>
<evidence type="ECO:0000256" key="2">
    <source>
        <dbReference type="ARBA" id="ARBA00022516"/>
    </source>
</evidence>
<reference evidence="8 9" key="1">
    <citation type="submission" date="2018-01" db="EMBL/GenBank/DDBJ databases">
        <title>Genomic Encyclopedia of Type Strains, Phase I: the one thousand microbial genomes (KMG-I) project.</title>
        <authorList>
            <person name="Goeker M."/>
        </authorList>
    </citation>
    <scope>NUCLEOTIDE SEQUENCE [LARGE SCALE GENOMIC DNA]</scope>
    <source>
        <strain evidence="8 9">DSM 17960</strain>
    </source>
</reference>
<evidence type="ECO:0000259" key="7">
    <source>
        <dbReference type="SMART" id="SM00563"/>
    </source>
</evidence>
<evidence type="ECO:0000256" key="4">
    <source>
        <dbReference type="ARBA" id="ARBA00023098"/>
    </source>
</evidence>
<dbReference type="SMART" id="SM00563">
    <property type="entry name" value="PlsC"/>
    <property type="match status" value="1"/>
</dbReference>
<gene>
    <name evidence="8" type="ORF">Q361_101197</name>
</gene>
<keyword evidence="9" id="KW-1185">Reference proteome</keyword>
<dbReference type="SUPFAM" id="SSF69593">
    <property type="entry name" value="Glycerol-3-phosphate (1)-acyltransferase"/>
    <property type="match status" value="1"/>
</dbReference>
<name>A0A2S4NBL5_9FLAO</name>
<dbReference type="AlphaFoldDB" id="A0A2S4NBL5"/>
<dbReference type="Proteomes" id="UP000237056">
    <property type="component" value="Unassembled WGS sequence"/>
</dbReference>
<evidence type="ECO:0000256" key="5">
    <source>
        <dbReference type="ARBA" id="ARBA00023315"/>
    </source>
</evidence>
<evidence type="ECO:0000313" key="8">
    <source>
        <dbReference type="EMBL" id="POS03092.1"/>
    </source>
</evidence>
<comment type="caution">
    <text evidence="8">The sequence shown here is derived from an EMBL/GenBank/DDBJ whole genome shotgun (WGS) entry which is preliminary data.</text>
</comment>
<organism evidence="8 9">
    <name type="scientific">Flavobacterium croceum DSM 17960</name>
    <dbReference type="NCBI Taxonomy" id="1121886"/>
    <lineage>
        <taxon>Bacteria</taxon>
        <taxon>Pseudomonadati</taxon>
        <taxon>Bacteroidota</taxon>
        <taxon>Flavobacteriia</taxon>
        <taxon>Flavobacteriales</taxon>
        <taxon>Flavobacteriaceae</taxon>
        <taxon>Flavobacterium</taxon>
    </lineage>
</organism>
<comment type="pathway">
    <text evidence="1">Lipid metabolism.</text>
</comment>
<dbReference type="CDD" id="cd07989">
    <property type="entry name" value="LPLAT_AGPAT-like"/>
    <property type="match status" value="1"/>
</dbReference>
<keyword evidence="6" id="KW-1133">Transmembrane helix</keyword>
<dbReference type="GO" id="GO:0003841">
    <property type="term" value="F:1-acylglycerol-3-phosphate O-acyltransferase activity"/>
    <property type="evidence" value="ECO:0007669"/>
    <property type="project" value="TreeGrafter"/>
</dbReference>
<keyword evidence="3 8" id="KW-0808">Transferase</keyword>
<keyword evidence="6" id="KW-0812">Transmembrane</keyword>
<evidence type="ECO:0000313" key="9">
    <source>
        <dbReference type="Proteomes" id="UP000237056"/>
    </source>
</evidence>
<evidence type="ECO:0000256" key="3">
    <source>
        <dbReference type="ARBA" id="ARBA00022679"/>
    </source>
</evidence>
<dbReference type="GO" id="GO:0006654">
    <property type="term" value="P:phosphatidic acid biosynthetic process"/>
    <property type="evidence" value="ECO:0007669"/>
    <property type="project" value="TreeGrafter"/>
</dbReference>
<evidence type="ECO:0000256" key="1">
    <source>
        <dbReference type="ARBA" id="ARBA00005189"/>
    </source>
</evidence>
<accession>A0A2S4NBL5</accession>
<dbReference type="PANTHER" id="PTHR10434">
    <property type="entry name" value="1-ACYL-SN-GLYCEROL-3-PHOSPHATE ACYLTRANSFERASE"/>
    <property type="match status" value="1"/>
</dbReference>
<sequence length="252" mass="28914">MCLFKFLMEKIISYPLSVLFYIFFGLSLLIFHPIQWVCFYVFGYQAHKKSVDYLNFCLTKSTNVLGTRYTFKNIDSIPKNVPIIFVANHQSLYDIVGIIWYLRRFHPKFVSKKELGKGIPSVSFNLNHGGSILIDRKDPKQALPAIKGLGEYIEKNKRSAVIFPEGTRSKTGVPKRFSENGLKILCKYAPSAYVVPITINNSWKMVKFGSFPMGLGNHITYTIHNAMAVSEYKFETLFEKTEQVIVNDIKNK</sequence>
<feature type="transmembrane region" description="Helical" evidence="6">
    <location>
        <begin position="12"/>
        <end position="34"/>
    </location>
</feature>
<keyword evidence="5 8" id="KW-0012">Acyltransferase</keyword>
<feature type="domain" description="Phospholipid/glycerol acyltransferase" evidence="7">
    <location>
        <begin position="83"/>
        <end position="202"/>
    </location>
</feature>
<proteinExistence type="predicted"/>